<organism evidence="4 5">
    <name type="scientific">Salipiger mucosus DSM 16094</name>
    <dbReference type="NCBI Taxonomy" id="1123237"/>
    <lineage>
        <taxon>Bacteria</taxon>
        <taxon>Pseudomonadati</taxon>
        <taxon>Pseudomonadota</taxon>
        <taxon>Alphaproteobacteria</taxon>
        <taxon>Rhodobacterales</taxon>
        <taxon>Roseobacteraceae</taxon>
        <taxon>Salipiger</taxon>
    </lineage>
</organism>
<dbReference type="InterPro" id="IPR036188">
    <property type="entry name" value="FAD/NAD-bd_sf"/>
</dbReference>
<name>S9QV66_9RHOB</name>
<evidence type="ECO:0000259" key="3">
    <source>
        <dbReference type="Pfam" id="PF01494"/>
    </source>
</evidence>
<dbReference type="NCBIfam" id="NF006091">
    <property type="entry name" value="PRK08243.1"/>
    <property type="match status" value="1"/>
</dbReference>
<keyword evidence="5" id="KW-1185">Reference proteome</keyword>
<dbReference type="eggNOG" id="COG0654">
    <property type="taxonomic scope" value="Bacteria"/>
</dbReference>
<dbReference type="SUPFAM" id="SSF51905">
    <property type="entry name" value="FAD/NAD(P)-binding domain"/>
    <property type="match status" value="1"/>
</dbReference>
<dbReference type="InterPro" id="IPR012733">
    <property type="entry name" value="HB_mOase"/>
</dbReference>
<evidence type="ECO:0000313" key="5">
    <source>
        <dbReference type="Proteomes" id="UP000015347"/>
    </source>
</evidence>
<dbReference type="RefSeq" id="WP_020039859.1">
    <property type="nucleotide sequence ID" value="NZ_KE557273.1"/>
</dbReference>
<dbReference type="Pfam" id="PF01494">
    <property type="entry name" value="FAD_binding_3"/>
    <property type="match status" value="1"/>
</dbReference>
<dbReference type="EMBL" id="APVH01000009">
    <property type="protein sequence ID" value="EPX85291.1"/>
    <property type="molecule type" value="Genomic_DNA"/>
</dbReference>
<keyword evidence="4" id="KW-0560">Oxidoreductase</keyword>
<comment type="caution">
    <text evidence="4">The sequence shown here is derived from an EMBL/GenBank/DDBJ whole genome shotgun (WGS) entry which is preliminary data.</text>
</comment>
<feature type="domain" description="FAD-binding" evidence="3">
    <location>
        <begin position="6"/>
        <end position="345"/>
    </location>
</feature>
<dbReference type="STRING" id="1123237.Salmuc_02670"/>
<protein>
    <submittedName>
        <fullName evidence="4">p-hydroxybenzoate hydroxylase</fullName>
        <ecNumber evidence="4">1.14.13.2</ecNumber>
    </submittedName>
</protein>
<dbReference type="Gene3D" id="3.50.50.60">
    <property type="entry name" value="FAD/NAD(P)-binding domain"/>
    <property type="match status" value="1"/>
</dbReference>
<dbReference type="SUPFAM" id="SSF54373">
    <property type="entry name" value="FAD-linked reductases, C-terminal domain"/>
    <property type="match status" value="1"/>
</dbReference>
<dbReference type="InterPro" id="IPR050641">
    <property type="entry name" value="RIFMO-like"/>
</dbReference>
<sequence>MTKSIKTKVCIIGSGPSGLLLSQLLANAGIESVVLDRRDRAYIEGRIRAGVLEQGTVAALEEAGVADRLHREGLPHDGFELAFDGARHRIDLAGLTGKSVMVYGQTEVTKDLFDKRVEQGQQFFFDVEEVSPRDLKTGTPEVRFLHAGEEVIVSCDYVAGCDGYHGVSRQAIPDDVLRTYERVYPFGWLGIMVEQPPVNHELIYANHRRGFALASMRSATRSRYYIQCDLSDKVEDWSDARFWEEFATRLGPETADHLRTGPSFEKSIAPLRSFVAEPMRYGNLLLAGDAAHIVPPTGAKGLNLAVADVRLLARALTEHYAGNDAYLESYSETVLARVWKVERFSWQLSTLMHQFPENSPFEARMQRAEFDYVASSEAASRSIAENYVGLPLD</sequence>
<evidence type="ECO:0000313" key="4">
    <source>
        <dbReference type="EMBL" id="EPX85291.1"/>
    </source>
</evidence>
<dbReference type="PRINTS" id="PR00420">
    <property type="entry name" value="RNGMNOXGNASE"/>
</dbReference>
<dbReference type="GO" id="GO:0043639">
    <property type="term" value="P:benzoate catabolic process"/>
    <property type="evidence" value="ECO:0007669"/>
    <property type="project" value="InterPro"/>
</dbReference>
<keyword evidence="1" id="KW-0285">Flavoprotein</keyword>
<gene>
    <name evidence="4" type="ORF">Salmuc_02670</name>
</gene>
<dbReference type="Proteomes" id="UP000015347">
    <property type="component" value="Unassembled WGS sequence"/>
</dbReference>
<dbReference type="HOGENOM" id="CLU_057691_0_0_5"/>
<accession>S9QV66</accession>
<proteinExistence type="predicted"/>
<keyword evidence="2" id="KW-0274">FAD</keyword>
<dbReference type="EC" id="1.14.13.2" evidence="4"/>
<dbReference type="PANTHER" id="PTHR43004">
    <property type="entry name" value="TRK SYSTEM POTASSIUM UPTAKE PROTEIN"/>
    <property type="match status" value="1"/>
</dbReference>
<dbReference type="GO" id="GO:0018659">
    <property type="term" value="F:4-hydroxybenzoate 3-monooxygenase activity"/>
    <property type="evidence" value="ECO:0007669"/>
    <property type="project" value="UniProtKB-EC"/>
</dbReference>
<dbReference type="AlphaFoldDB" id="S9QV66"/>
<dbReference type="NCBIfam" id="TIGR02360">
    <property type="entry name" value="pbenz_hydroxyl"/>
    <property type="match status" value="1"/>
</dbReference>
<dbReference type="PANTHER" id="PTHR43004:SF3">
    <property type="entry name" value="P-HYDROXYBENZOATE HYDROXYLASE"/>
    <property type="match status" value="1"/>
</dbReference>
<dbReference type="InterPro" id="IPR002938">
    <property type="entry name" value="FAD-bd"/>
</dbReference>
<dbReference type="GO" id="GO:0071949">
    <property type="term" value="F:FAD binding"/>
    <property type="evidence" value="ECO:0007669"/>
    <property type="project" value="InterPro"/>
</dbReference>
<evidence type="ECO:0000256" key="2">
    <source>
        <dbReference type="ARBA" id="ARBA00022827"/>
    </source>
</evidence>
<dbReference type="Gene3D" id="3.30.9.10">
    <property type="entry name" value="D-Amino Acid Oxidase, subunit A, domain 2"/>
    <property type="match status" value="1"/>
</dbReference>
<evidence type="ECO:0000256" key="1">
    <source>
        <dbReference type="ARBA" id="ARBA00022630"/>
    </source>
</evidence>
<reference evidence="5" key="1">
    <citation type="journal article" date="2014" name="Stand. Genomic Sci.">
        <title>Genome sequence of the exopolysaccharide-producing Salipiger mucosus type strain (DSM 16094(T)), a moderately halophilic member of the Roseobacter clade.</title>
        <authorList>
            <person name="Riedel T."/>
            <person name="Spring S."/>
            <person name="Fiebig A."/>
            <person name="Petersen J."/>
            <person name="Kyrpides N.C."/>
            <person name="Goker M."/>
            <person name="Klenk H.P."/>
        </authorList>
    </citation>
    <scope>NUCLEOTIDE SEQUENCE [LARGE SCALE GENOMIC DNA]</scope>
    <source>
        <strain evidence="5">DSM 16094</strain>
    </source>
</reference>